<dbReference type="InterPro" id="IPR042353">
    <property type="entry name" value="GPR160"/>
</dbReference>
<dbReference type="HOGENOM" id="CLU_069379_0_0_1"/>
<keyword evidence="3" id="KW-1185">Reference proteome</keyword>
<reference evidence="2" key="3">
    <citation type="submission" date="2025-08" db="UniProtKB">
        <authorList>
            <consortium name="Ensembl"/>
        </authorList>
    </citation>
    <scope>IDENTIFICATION</scope>
</reference>
<feature type="transmembrane region" description="Helical" evidence="1">
    <location>
        <begin position="133"/>
        <end position="156"/>
    </location>
</feature>
<reference evidence="3" key="1">
    <citation type="submission" date="2013-03" db="EMBL/GenBank/DDBJ databases">
        <authorList>
            <person name="Jeffery W."/>
            <person name="Warren W."/>
            <person name="Wilson R.K."/>
        </authorList>
    </citation>
    <scope>NUCLEOTIDE SEQUENCE</scope>
    <source>
        <strain evidence="3">female</strain>
    </source>
</reference>
<keyword evidence="1" id="KW-0472">Membrane</keyword>
<feature type="transmembrane region" description="Helical" evidence="1">
    <location>
        <begin position="281"/>
        <end position="298"/>
    </location>
</feature>
<dbReference type="Bgee" id="ENSAMXG00000014500">
    <property type="expression patterns" value="Expressed in pharyngeal gill and 9 other cell types or tissues"/>
</dbReference>
<dbReference type="Ensembl" id="ENSAMXT00000014918.2">
    <property type="protein sequence ID" value="ENSAMXP00000014918.2"/>
    <property type="gene ID" value="ENSAMXG00000014500.2"/>
</dbReference>
<sequence length="333" mass="37664">MLLHHSTGSMIAVLQEMEENGTCAHNETLQYLFLMLSKVALNALVLSFWLRSITRSFLGIFSISIYLADLVLIGCISWIWWFRENLDIHKSMCFTLAHSSSVYSMLPLPVLLVGTLDYAYVRHMAVSQNSPSRTASHCMAVVLVWTLACFYSIWYTNSELLTIQYNEEINALVCPVHGSAVVSYFNFSLSIVASAVLLLHCRGISHWVRLVNKVNSRKSWPFTPRKRTAGELCTDDDQQSRPPLLVSLTLCFVFNWTPYLIMSVACDLLGFAVPAYATVNLLWMACANSLIAGLAFWYSRDELGPFCKLPDDICKIPDFCKQMLLQIFYGVSF</sequence>
<dbReference type="InParanoid" id="W5L506"/>
<dbReference type="Gene3D" id="1.20.1070.10">
    <property type="entry name" value="Rhodopsin 7-helix transmembrane proteins"/>
    <property type="match status" value="1"/>
</dbReference>
<reference evidence="2" key="4">
    <citation type="submission" date="2025-09" db="UniProtKB">
        <authorList>
            <consortium name="Ensembl"/>
        </authorList>
    </citation>
    <scope>IDENTIFICATION</scope>
</reference>
<feature type="transmembrane region" description="Helical" evidence="1">
    <location>
        <begin position="101"/>
        <end position="121"/>
    </location>
</feature>
<evidence type="ECO:0000313" key="2">
    <source>
        <dbReference type="Ensembl" id="ENSAMXP00000014918.2"/>
    </source>
</evidence>
<dbReference type="GO" id="GO:0043235">
    <property type="term" value="C:receptor complex"/>
    <property type="evidence" value="ECO:0007669"/>
    <property type="project" value="TreeGrafter"/>
</dbReference>
<feature type="transmembrane region" description="Helical" evidence="1">
    <location>
        <begin position="176"/>
        <end position="199"/>
    </location>
</feature>
<evidence type="ECO:0000313" key="3">
    <source>
        <dbReference type="Proteomes" id="UP000018467"/>
    </source>
</evidence>
<evidence type="ECO:0000256" key="1">
    <source>
        <dbReference type="SAM" id="Phobius"/>
    </source>
</evidence>
<protein>
    <submittedName>
        <fullName evidence="2">Si:dkeyp-100a1.6</fullName>
    </submittedName>
</protein>
<keyword evidence="1" id="KW-1133">Transmembrane helix</keyword>
<proteinExistence type="predicted"/>
<dbReference type="GO" id="GO:0005886">
    <property type="term" value="C:plasma membrane"/>
    <property type="evidence" value="ECO:0007669"/>
    <property type="project" value="TreeGrafter"/>
</dbReference>
<dbReference type="Proteomes" id="UP000018467">
    <property type="component" value="Unassembled WGS sequence"/>
</dbReference>
<dbReference type="GeneTree" id="ENSGT00940000172767"/>
<dbReference type="PANTHER" id="PTHR15573:SF0">
    <property type="entry name" value="G-PROTEIN COUPLED RECEPTOR 160-RELATED"/>
    <property type="match status" value="1"/>
</dbReference>
<dbReference type="AlphaFoldDB" id="W5L506"/>
<name>W5L506_ASTMX</name>
<feature type="transmembrane region" description="Helical" evidence="1">
    <location>
        <begin position="31"/>
        <end position="50"/>
    </location>
</feature>
<accession>W5L506</accession>
<reference evidence="3" key="2">
    <citation type="journal article" date="2014" name="Nat. Commun.">
        <title>The cavefish genome reveals candidate genes for eye loss.</title>
        <authorList>
            <person name="McGaugh S.E."/>
            <person name="Gross J.B."/>
            <person name="Aken B."/>
            <person name="Blin M."/>
            <person name="Borowsky R."/>
            <person name="Chalopin D."/>
            <person name="Hinaux H."/>
            <person name="Jeffery W.R."/>
            <person name="Keene A."/>
            <person name="Ma L."/>
            <person name="Minx P."/>
            <person name="Murphy D."/>
            <person name="O'Quin K.E."/>
            <person name="Retaux S."/>
            <person name="Rohner N."/>
            <person name="Searle S.M."/>
            <person name="Stahl B.A."/>
            <person name="Tabin C."/>
            <person name="Volff J.N."/>
            <person name="Yoshizawa M."/>
            <person name="Warren W.C."/>
        </authorList>
    </citation>
    <scope>NUCLEOTIDE SEQUENCE [LARGE SCALE GENOMIC DNA]</scope>
    <source>
        <strain evidence="3">female</strain>
    </source>
</reference>
<dbReference type="PANTHER" id="PTHR15573">
    <property type="entry name" value="G-PROTEIN COUPLED RECEPTOR 160-RELATED"/>
    <property type="match status" value="1"/>
</dbReference>
<keyword evidence="1" id="KW-0812">Transmembrane</keyword>
<feature type="transmembrane region" description="Helical" evidence="1">
    <location>
        <begin position="244"/>
        <end position="261"/>
    </location>
</feature>
<dbReference type="eggNOG" id="ENOG502SN19">
    <property type="taxonomic scope" value="Eukaryota"/>
</dbReference>
<organism evidence="2 3">
    <name type="scientific">Astyanax mexicanus</name>
    <name type="common">Blind cave fish</name>
    <name type="synonym">Astyanax fasciatus mexicanus</name>
    <dbReference type="NCBI Taxonomy" id="7994"/>
    <lineage>
        <taxon>Eukaryota</taxon>
        <taxon>Metazoa</taxon>
        <taxon>Chordata</taxon>
        <taxon>Craniata</taxon>
        <taxon>Vertebrata</taxon>
        <taxon>Euteleostomi</taxon>
        <taxon>Actinopterygii</taxon>
        <taxon>Neopterygii</taxon>
        <taxon>Teleostei</taxon>
        <taxon>Ostariophysi</taxon>
        <taxon>Characiformes</taxon>
        <taxon>Characoidei</taxon>
        <taxon>Acestrorhamphidae</taxon>
        <taxon>Acestrorhamphinae</taxon>
        <taxon>Astyanax</taxon>
    </lineage>
</organism>
<feature type="transmembrane region" description="Helical" evidence="1">
    <location>
        <begin position="57"/>
        <end position="81"/>
    </location>
</feature>